<evidence type="ECO:0000256" key="4">
    <source>
        <dbReference type="ARBA" id="ARBA00022825"/>
    </source>
</evidence>
<dbReference type="GO" id="GO:0006508">
    <property type="term" value="P:proteolysis"/>
    <property type="evidence" value="ECO:0007669"/>
    <property type="project" value="UniProtKB-KW"/>
</dbReference>
<sequence>MKRLFLTSSAHLVASHIANKIKLKSNNKLVFINTAAEIGETDLSWMDNDRNALIKAGFNTTDYTITGKTETQLRKDLEQYDFIYVEGGNQFYLLKMAQENGFIHVIKELILSKNKVYIGTSAGSIIASSNIYPTYRPEKADKVNLINYNGFNFVDFIVFPHWGSEHFKDVYLKQRMSHAYNADSQIILLNDYQYVEVKDDWYKIIDVRK</sequence>
<dbReference type="PANTHER" id="PTHR20842:SF0">
    <property type="entry name" value="ALPHA-ASPARTYL DIPEPTIDASE"/>
    <property type="match status" value="1"/>
</dbReference>
<dbReference type="PANTHER" id="PTHR20842">
    <property type="entry name" value="PROTEASE S51 ALPHA-ASPARTYL DIPEPTIDASE"/>
    <property type="match status" value="1"/>
</dbReference>
<comment type="caution">
    <text evidence="5">The sequence shown here is derived from an EMBL/GenBank/DDBJ whole genome shotgun (WGS) entry which is preliminary data.</text>
</comment>
<dbReference type="EMBL" id="PCSR01000004">
    <property type="protein sequence ID" value="PIP53578.1"/>
    <property type="molecule type" value="Genomic_DNA"/>
</dbReference>
<keyword evidence="2" id="KW-0645">Protease</keyword>
<dbReference type="AlphaFoldDB" id="A0A2H0B9E6"/>
<reference evidence="5 6" key="1">
    <citation type="submission" date="2017-09" db="EMBL/GenBank/DDBJ databases">
        <title>Depth-based differentiation of microbial function through sediment-hosted aquifers and enrichment of novel symbionts in the deep terrestrial subsurface.</title>
        <authorList>
            <person name="Probst A.J."/>
            <person name="Ladd B."/>
            <person name="Jarett J.K."/>
            <person name="Geller-Mcgrath D.E."/>
            <person name="Sieber C.M."/>
            <person name="Emerson J.B."/>
            <person name="Anantharaman K."/>
            <person name="Thomas B.C."/>
            <person name="Malmstrom R."/>
            <person name="Stieglmeier M."/>
            <person name="Klingl A."/>
            <person name="Woyke T."/>
            <person name="Ryan C.M."/>
            <person name="Banfield J.F."/>
        </authorList>
    </citation>
    <scope>NUCLEOTIDE SEQUENCE [LARGE SCALE GENOMIC DNA]</scope>
    <source>
        <strain evidence="5">CG23_combo_of_CG06-09_8_20_14_all_34_8</strain>
    </source>
</reference>
<evidence type="ECO:0008006" key="7">
    <source>
        <dbReference type="Google" id="ProtNLM"/>
    </source>
</evidence>
<dbReference type="Proteomes" id="UP000229459">
    <property type="component" value="Unassembled WGS sequence"/>
</dbReference>
<evidence type="ECO:0000256" key="1">
    <source>
        <dbReference type="ARBA" id="ARBA00006534"/>
    </source>
</evidence>
<evidence type="ECO:0000313" key="6">
    <source>
        <dbReference type="Proteomes" id="UP000229459"/>
    </source>
</evidence>
<dbReference type="Pfam" id="PF03575">
    <property type="entry name" value="Peptidase_S51"/>
    <property type="match status" value="1"/>
</dbReference>
<gene>
    <name evidence="5" type="ORF">COX08_00180</name>
</gene>
<keyword evidence="4" id="KW-0720">Serine protease</keyword>
<proteinExistence type="inferred from homology"/>
<keyword evidence="3" id="KW-0378">Hydrolase</keyword>
<evidence type="ECO:0000313" key="5">
    <source>
        <dbReference type="EMBL" id="PIP53578.1"/>
    </source>
</evidence>
<dbReference type="InterPro" id="IPR029062">
    <property type="entry name" value="Class_I_gatase-like"/>
</dbReference>
<dbReference type="InterPro" id="IPR005320">
    <property type="entry name" value="Peptidase_S51"/>
</dbReference>
<evidence type="ECO:0000256" key="2">
    <source>
        <dbReference type="ARBA" id="ARBA00022670"/>
    </source>
</evidence>
<dbReference type="GO" id="GO:0008236">
    <property type="term" value="F:serine-type peptidase activity"/>
    <property type="evidence" value="ECO:0007669"/>
    <property type="project" value="UniProtKB-KW"/>
</dbReference>
<comment type="similarity">
    <text evidence="1">Belongs to the peptidase S51 family.</text>
</comment>
<organism evidence="5 6">
    <name type="scientific">Candidatus Beckwithbacteria bacterium CG23_combo_of_CG06-09_8_20_14_all_34_8</name>
    <dbReference type="NCBI Taxonomy" id="1974497"/>
    <lineage>
        <taxon>Bacteria</taxon>
        <taxon>Candidatus Beckwithiibacteriota</taxon>
    </lineage>
</organism>
<name>A0A2H0B9E6_9BACT</name>
<dbReference type="Gene3D" id="3.40.50.880">
    <property type="match status" value="1"/>
</dbReference>
<protein>
    <recommendedName>
        <fullName evidence="7">Peptidase S51</fullName>
    </recommendedName>
</protein>
<evidence type="ECO:0000256" key="3">
    <source>
        <dbReference type="ARBA" id="ARBA00022801"/>
    </source>
</evidence>
<accession>A0A2H0B9E6</accession>
<dbReference type="SUPFAM" id="SSF52317">
    <property type="entry name" value="Class I glutamine amidotransferase-like"/>
    <property type="match status" value="1"/>
</dbReference>